<dbReference type="FunFam" id="3.80.10.10:FF:000383">
    <property type="entry name" value="Leucine-rich repeat receptor protein kinase EMS1"/>
    <property type="match status" value="1"/>
</dbReference>
<dbReference type="InterPro" id="IPR013210">
    <property type="entry name" value="LRR_N_plant-typ"/>
</dbReference>
<keyword evidence="11" id="KW-1185">Reference proteome</keyword>
<keyword evidence="7" id="KW-0472">Membrane</keyword>
<dbReference type="InterPro" id="IPR003591">
    <property type="entry name" value="Leu-rich_rpt_typical-subtyp"/>
</dbReference>
<dbReference type="SUPFAM" id="SSF56112">
    <property type="entry name" value="Protein kinase-like (PK-like)"/>
    <property type="match status" value="1"/>
</dbReference>
<dbReference type="InterPro" id="IPR032675">
    <property type="entry name" value="LRR_dom_sf"/>
</dbReference>
<dbReference type="Pfam" id="PF08263">
    <property type="entry name" value="LRRNT_2"/>
    <property type="match status" value="1"/>
</dbReference>
<keyword evidence="3" id="KW-0812">Transmembrane</keyword>
<evidence type="ECO:0000256" key="2">
    <source>
        <dbReference type="ARBA" id="ARBA00022614"/>
    </source>
</evidence>
<keyword evidence="5" id="KW-0677">Repeat</keyword>
<dbReference type="Pfam" id="PF13855">
    <property type="entry name" value="LRR_8"/>
    <property type="match status" value="1"/>
</dbReference>
<dbReference type="InterPro" id="IPR053211">
    <property type="entry name" value="DNA_repair-toleration"/>
</dbReference>
<dbReference type="GO" id="GO:0016301">
    <property type="term" value="F:kinase activity"/>
    <property type="evidence" value="ECO:0007669"/>
    <property type="project" value="UniProtKB-KW"/>
</dbReference>
<dbReference type="Gene3D" id="3.80.10.10">
    <property type="entry name" value="Ribonuclease Inhibitor"/>
    <property type="match status" value="2"/>
</dbReference>
<feature type="domain" description="Leucine-rich repeat-containing N-terminal plant-type" evidence="9">
    <location>
        <begin position="2"/>
        <end position="34"/>
    </location>
</feature>
<gene>
    <name evidence="10" type="ORF">C2845_PM12G20480</name>
</gene>
<keyword evidence="4" id="KW-0732">Signal</keyword>
<evidence type="ECO:0000259" key="9">
    <source>
        <dbReference type="Pfam" id="PF08263"/>
    </source>
</evidence>
<dbReference type="OrthoDB" id="687555at2759"/>
<reference evidence="11" key="1">
    <citation type="journal article" date="2019" name="Nat. Commun.">
        <title>The genome of broomcorn millet.</title>
        <authorList>
            <person name="Zou C."/>
            <person name="Miki D."/>
            <person name="Li D."/>
            <person name="Tang Q."/>
            <person name="Xiao L."/>
            <person name="Rajput S."/>
            <person name="Deng P."/>
            <person name="Jia W."/>
            <person name="Huang R."/>
            <person name="Zhang M."/>
            <person name="Sun Y."/>
            <person name="Hu J."/>
            <person name="Fu X."/>
            <person name="Schnable P.S."/>
            <person name="Li F."/>
            <person name="Zhang H."/>
            <person name="Feng B."/>
            <person name="Zhu X."/>
            <person name="Liu R."/>
            <person name="Schnable J.C."/>
            <person name="Zhu J.-K."/>
            <person name="Zhang H."/>
        </authorList>
    </citation>
    <scope>NUCLEOTIDE SEQUENCE [LARGE SCALE GENOMIC DNA]</scope>
</reference>
<dbReference type="InterPro" id="IPR001611">
    <property type="entry name" value="Leu-rich_rpt"/>
</dbReference>
<evidence type="ECO:0000256" key="7">
    <source>
        <dbReference type="ARBA" id="ARBA00023136"/>
    </source>
</evidence>
<dbReference type="Pfam" id="PF00560">
    <property type="entry name" value="LRR_1"/>
    <property type="match status" value="4"/>
</dbReference>
<evidence type="ECO:0000256" key="3">
    <source>
        <dbReference type="ARBA" id="ARBA00022692"/>
    </source>
</evidence>
<dbReference type="InterPro" id="IPR011009">
    <property type="entry name" value="Kinase-like_dom_sf"/>
</dbReference>
<dbReference type="AlphaFoldDB" id="A0A3L6QJ72"/>
<evidence type="ECO:0000256" key="1">
    <source>
        <dbReference type="ARBA" id="ARBA00004167"/>
    </source>
</evidence>
<dbReference type="SUPFAM" id="SSF52058">
    <property type="entry name" value="L domain-like"/>
    <property type="match status" value="2"/>
</dbReference>
<evidence type="ECO:0000256" key="8">
    <source>
        <dbReference type="ARBA" id="ARBA00023180"/>
    </source>
</evidence>
<organism evidence="10 11">
    <name type="scientific">Panicum miliaceum</name>
    <name type="common">Proso millet</name>
    <name type="synonym">Broomcorn millet</name>
    <dbReference type="NCBI Taxonomy" id="4540"/>
    <lineage>
        <taxon>Eukaryota</taxon>
        <taxon>Viridiplantae</taxon>
        <taxon>Streptophyta</taxon>
        <taxon>Embryophyta</taxon>
        <taxon>Tracheophyta</taxon>
        <taxon>Spermatophyta</taxon>
        <taxon>Magnoliopsida</taxon>
        <taxon>Liliopsida</taxon>
        <taxon>Poales</taxon>
        <taxon>Poaceae</taxon>
        <taxon>PACMAD clade</taxon>
        <taxon>Panicoideae</taxon>
        <taxon>Panicodae</taxon>
        <taxon>Paniceae</taxon>
        <taxon>Panicinae</taxon>
        <taxon>Panicum</taxon>
        <taxon>Panicum sect. Panicum</taxon>
    </lineage>
</organism>
<protein>
    <submittedName>
        <fullName evidence="10">LRR receptor-like serine/threonine-protein kinase</fullName>
    </submittedName>
</protein>
<evidence type="ECO:0000256" key="6">
    <source>
        <dbReference type="ARBA" id="ARBA00022989"/>
    </source>
</evidence>
<dbReference type="Proteomes" id="UP000275267">
    <property type="component" value="Unassembled WGS sequence"/>
</dbReference>
<dbReference type="PANTHER" id="PTHR48060">
    <property type="entry name" value="DNA DAMAGE-REPAIR/TOLERATION PROTEIN DRT100"/>
    <property type="match status" value="1"/>
</dbReference>
<proteinExistence type="predicted"/>
<dbReference type="EMBL" id="PQIB02000012">
    <property type="protein sequence ID" value="RLM80007.1"/>
    <property type="molecule type" value="Genomic_DNA"/>
</dbReference>
<dbReference type="Gene3D" id="1.10.510.10">
    <property type="entry name" value="Transferase(Phosphotransferase) domain 1"/>
    <property type="match status" value="1"/>
</dbReference>
<sequence length="501" mass="55245">MLDFKQGITSDPYGALSNWTMRSHFCHWNGVKCTSTRPWRAWRLNLTSQSLTGQISSSLGNLTFLYELDLSYNNFVGPLPLLGGLQQLQYLYLNNNVLSGIIPDALKNCSNLTAIDLSSNLLVGSIPPKLGLLSNLGYLNLRSNQLNGSIPGELGQLKLKTLILGDNRLSAEIPQVFFRLSSLQYLSLELNMLGKVLPPNIGELLPDLLEVTLENNNFEGPIPDSLGNNALGLEMIDLSFNNFTGRIPTSLGKLSNLTFLNLEDNHLVARNNQDWEFLNTLNNWVVPESIGNLTSLSGLLLGQNNLGGPIGAWIGKFKNLGALSLSENYFSGPIPSSIGSLTQLTELYLQSNKFEGLIPPSSGNLQLLVLNLGYNNLQEYGQTVHASTCWDVYSFGILVLEMIIGKRPTDPLFDGGLSIASFLERNFPDQVLHIIDPHLQEECKGLIQVTAGTENDVYRCVLSLVQVALACTRPFPRERMNMREVAINLHAIRKSYVAAIK</sequence>
<dbReference type="FunFam" id="3.80.10.10:FF:000275">
    <property type="entry name" value="Leucine-rich repeat receptor-like protein kinase"/>
    <property type="match status" value="1"/>
</dbReference>
<comment type="caution">
    <text evidence="10">The sequence shown here is derived from an EMBL/GenBank/DDBJ whole genome shotgun (WGS) entry which is preliminary data.</text>
</comment>
<dbReference type="STRING" id="4540.A0A3L6QJ72"/>
<comment type="subcellular location">
    <subcellularLocation>
        <location evidence="1">Membrane</location>
        <topology evidence="1">Single-pass membrane protein</topology>
    </subcellularLocation>
</comment>
<keyword evidence="2" id="KW-0433">Leucine-rich repeat</keyword>
<dbReference type="GO" id="GO:0016020">
    <property type="term" value="C:membrane"/>
    <property type="evidence" value="ECO:0007669"/>
    <property type="project" value="UniProtKB-SubCell"/>
</dbReference>
<keyword evidence="6" id="KW-1133">Transmembrane helix</keyword>
<name>A0A3L6QJ72_PANMI</name>
<evidence type="ECO:0000313" key="11">
    <source>
        <dbReference type="Proteomes" id="UP000275267"/>
    </source>
</evidence>
<accession>A0A3L6QJ72</accession>
<keyword evidence="8" id="KW-0325">Glycoprotein</keyword>
<evidence type="ECO:0000313" key="10">
    <source>
        <dbReference type="EMBL" id="RLM80007.1"/>
    </source>
</evidence>
<evidence type="ECO:0000256" key="4">
    <source>
        <dbReference type="ARBA" id="ARBA00022729"/>
    </source>
</evidence>
<dbReference type="PANTHER" id="PTHR48060:SF20">
    <property type="entry name" value="LEUCINE-RICH REPEAT-CONTAINING N-TERMINAL PLANT-TYPE DOMAIN-CONTAINING PROTEIN"/>
    <property type="match status" value="1"/>
</dbReference>
<evidence type="ECO:0000256" key="5">
    <source>
        <dbReference type="ARBA" id="ARBA00022737"/>
    </source>
</evidence>
<dbReference type="SMART" id="SM00369">
    <property type="entry name" value="LRR_TYP"/>
    <property type="match status" value="6"/>
</dbReference>